<dbReference type="RefSeq" id="WP_182078872.1">
    <property type="nucleotide sequence ID" value="NZ_CP059674.1"/>
</dbReference>
<dbReference type="InterPro" id="IPR001236">
    <property type="entry name" value="Lactate/malate_DH_N"/>
</dbReference>
<evidence type="ECO:0000256" key="1">
    <source>
        <dbReference type="ARBA" id="ARBA00006054"/>
    </source>
</evidence>
<keyword evidence="4" id="KW-0560">Oxidoreductase</keyword>
<keyword evidence="8" id="KW-1185">Reference proteome</keyword>
<dbReference type="InterPro" id="IPR015955">
    <property type="entry name" value="Lactate_DH/Glyco_Ohase_4_C"/>
</dbReference>
<dbReference type="GO" id="GO:0004459">
    <property type="term" value="F:L-lactate dehydrogenase (NAD+) activity"/>
    <property type="evidence" value="ECO:0007669"/>
    <property type="project" value="TreeGrafter"/>
</dbReference>
<dbReference type="InterPro" id="IPR036291">
    <property type="entry name" value="NAD(P)-bd_dom_sf"/>
</dbReference>
<proteinExistence type="inferred from homology"/>
<feature type="binding site" evidence="3">
    <location>
        <begin position="8"/>
        <end position="13"/>
    </location>
    <ligand>
        <name>NAD(+)</name>
        <dbReference type="ChEBI" id="CHEBI:57540"/>
    </ligand>
</feature>
<dbReference type="Pfam" id="PF00056">
    <property type="entry name" value="Ldh_1_N"/>
    <property type="match status" value="1"/>
</dbReference>
<evidence type="ECO:0000256" key="3">
    <source>
        <dbReference type="PIRSR" id="PIRSR000102-3"/>
    </source>
</evidence>
<dbReference type="Gene3D" id="3.40.50.720">
    <property type="entry name" value="NAD(P)-binding Rossmann-like Domain"/>
    <property type="match status" value="1"/>
</dbReference>
<feature type="active site" description="Proton acceptor" evidence="2">
    <location>
        <position position="181"/>
    </location>
</feature>
<evidence type="ECO:0000256" key="2">
    <source>
        <dbReference type="PIRSR" id="PIRSR000102-1"/>
    </source>
</evidence>
<evidence type="ECO:0000313" key="8">
    <source>
        <dbReference type="Proteomes" id="UP000514704"/>
    </source>
</evidence>
<evidence type="ECO:0000313" key="7">
    <source>
        <dbReference type="EMBL" id="QMT98597.1"/>
    </source>
</evidence>
<gene>
    <name evidence="7" type="ORF">H3143_00360</name>
</gene>
<feature type="domain" description="Lactate/malate dehydrogenase C-terminal" evidence="6">
    <location>
        <begin position="152"/>
        <end position="314"/>
    </location>
</feature>
<dbReference type="SUPFAM" id="SSF56327">
    <property type="entry name" value="LDH C-terminal domain-like"/>
    <property type="match status" value="1"/>
</dbReference>
<accession>A0A7D7Y5B3</accession>
<organism evidence="7 8">
    <name type="scientific">Mycoplasma tullyi</name>
    <dbReference type="NCBI Taxonomy" id="1612150"/>
    <lineage>
        <taxon>Bacteria</taxon>
        <taxon>Bacillati</taxon>
        <taxon>Mycoplasmatota</taxon>
        <taxon>Mollicutes</taxon>
        <taxon>Mycoplasmataceae</taxon>
        <taxon>Mycoplasma</taxon>
    </lineage>
</organism>
<evidence type="ECO:0000259" key="6">
    <source>
        <dbReference type="Pfam" id="PF02866"/>
    </source>
</evidence>
<evidence type="ECO:0000259" key="5">
    <source>
        <dbReference type="Pfam" id="PF00056"/>
    </source>
</evidence>
<dbReference type="Gene3D" id="3.90.110.10">
    <property type="entry name" value="Lactate dehydrogenase/glycoside hydrolase, family 4, C-terminal"/>
    <property type="match status" value="1"/>
</dbReference>
<dbReference type="Proteomes" id="UP000514704">
    <property type="component" value="Chromosome"/>
</dbReference>
<dbReference type="InterPro" id="IPR001557">
    <property type="entry name" value="L-lactate/malate_DH"/>
</dbReference>
<dbReference type="EMBL" id="CP059674">
    <property type="protein sequence ID" value="QMT98597.1"/>
    <property type="molecule type" value="Genomic_DNA"/>
</dbReference>
<evidence type="ECO:0000256" key="4">
    <source>
        <dbReference type="RuleBase" id="RU003369"/>
    </source>
</evidence>
<feature type="binding site" evidence="3">
    <location>
        <position position="101"/>
    </location>
    <ligand>
        <name>NAD(+)</name>
        <dbReference type="ChEBI" id="CHEBI:57540"/>
    </ligand>
</feature>
<dbReference type="PANTHER" id="PTHR43128:SF31">
    <property type="entry name" value="L-LACTATE DEHYDROGENASE"/>
    <property type="match status" value="1"/>
</dbReference>
<keyword evidence="3" id="KW-0520">NAD</keyword>
<dbReference type="PANTHER" id="PTHR43128">
    <property type="entry name" value="L-2-HYDROXYCARBOXYLATE DEHYDROGENASE (NAD(P)(+))"/>
    <property type="match status" value="1"/>
</dbReference>
<dbReference type="Pfam" id="PF02866">
    <property type="entry name" value="Ldh_1_C"/>
    <property type="match status" value="1"/>
</dbReference>
<dbReference type="CDD" id="cd05291">
    <property type="entry name" value="HicDH_like"/>
    <property type="match status" value="1"/>
</dbReference>
<dbReference type="GO" id="GO:0006089">
    <property type="term" value="P:lactate metabolic process"/>
    <property type="evidence" value="ECO:0007669"/>
    <property type="project" value="TreeGrafter"/>
</dbReference>
<dbReference type="AlphaFoldDB" id="A0A7D7Y5B3"/>
<dbReference type="SUPFAM" id="SSF51735">
    <property type="entry name" value="NAD(P)-binding Rossmann-fold domains"/>
    <property type="match status" value="1"/>
</dbReference>
<dbReference type="PIRSF" id="PIRSF000102">
    <property type="entry name" value="Lac_mal_DH"/>
    <property type="match status" value="1"/>
</dbReference>
<reference evidence="7 8" key="1">
    <citation type="journal article" date="2017" name="Int. J. Syst. Evol. Microbiol.">
        <title>Mycoplasma tullyi sp. nov., isolated from penguins of the genus Spheniscus.</title>
        <authorList>
            <person name="Yavari C.A."/>
            <person name="Ramirez A.S."/>
            <person name="Nicholas R.A.J."/>
            <person name="Radford A.D."/>
            <person name="Darby A.C."/>
            <person name="Bradbury J.M."/>
        </authorList>
    </citation>
    <scope>NUCLEOTIDE SEQUENCE [LARGE SCALE GENOMIC DNA]</scope>
    <source>
        <strain evidence="7 8">56A97T</strain>
    </source>
</reference>
<protein>
    <submittedName>
        <fullName evidence="7">L-lactate dehydrogenase</fullName>
    </submittedName>
</protein>
<feature type="domain" description="Lactate/malate dehydrogenase N-terminal" evidence="5">
    <location>
        <begin position="3"/>
        <end position="147"/>
    </location>
</feature>
<sequence>MKKIAVIGCGFVGSTYILDLLQQGVQADFLLVDKNTNLADGHVRDLRDSKSLKAQNGSTFNVGTYDDLKDADVVAITASIPTVPTADGEVFTDRLQLMTANVKIINEIALELKRVGFKGLSIIPTNPCDVMTGVYQKVTGFDPHMIISTGCQLETMRTRKMVSEALGVNSDSVEGFVVGEHGSGAVVPWSVFRVGNVPMKQLISEGKIKEEYVKDIFPRVIKEAFEIIKFKKATYFGIAESMSLITRAYIYNMNVVLGVGVQLDDRYVAPGIYFTVPAIVGKHGWKLHSKLHLSEEEQAAFDKSALNIQKVTQDALDLIGFKG</sequence>
<dbReference type="PRINTS" id="PR00086">
    <property type="entry name" value="LLDHDRGNASE"/>
</dbReference>
<name>A0A7D7Y5B3_9MOLU</name>
<dbReference type="InterPro" id="IPR022383">
    <property type="entry name" value="Lactate/malate_DH_C"/>
</dbReference>
<feature type="binding site" evidence="3">
    <location>
        <position position="33"/>
    </location>
    <ligand>
        <name>NAD(+)</name>
        <dbReference type="ChEBI" id="CHEBI:57540"/>
    </ligand>
</feature>
<dbReference type="KEGG" id="mtuy:H3143_00360"/>
<comment type="similarity">
    <text evidence="1">Belongs to the LDH/MDH superfamily. LDH family.</text>
</comment>